<accession>A0A653AAM9</accession>
<proteinExistence type="predicted"/>
<organism evidence="1">
    <name type="scientific">Uncultured Desulfatiglans sp</name>
    <dbReference type="NCBI Taxonomy" id="1748965"/>
    <lineage>
        <taxon>Bacteria</taxon>
        <taxon>Pseudomonadati</taxon>
        <taxon>Thermodesulfobacteriota</taxon>
        <taxon>Desulfobacteria</taxon>
        <taxon>Desulfatiglandales</taxon>
        <taxon>Desulfatiglandaceae</taxon>
        <taxon>Desulfatiglans</taxon>
        <taxon>environmental samples</taxon>
    </lineage>
</organism>
<dbReference type="EMBL" id="UPXX01000029">
    <property type="protein sequence ID" value="VBB45129.1"/>
    <property type="molecule type" value="Genomic_DNA"/>
</dbReference>
<protein>
    <submittedName>
        <fullName evidence="1">Uncharacterized protein</fullName>
    </submittedName>
</protein>
<evidence type="ECO:0000313" key="1">
    <source>
        <dbReference type="EMBL" id="VBB45129.1"/>
    </source>
</evidence>
<sequence>MILVKNPHFRIGNRVLLGNHFHMDLGRYRKYHQASGFPPRKLSFCALRRIAF</sequence>
<reference evidence="1" key="1">
    <citation type="submission" date="2018-07" db="EMBL/GenBank/DDBJ databases">
        <authorList>
            <consortium name="Genoscope - CEA"/>
            <person name="William W."/>
        </authorList>
    </citation>
    <scope>NUCLEOTIDE SEQUENCE</scope>
    <source>
        <strain evidence="1">IK1</strain>
    </source>
</reference>
<gene>
    <name evidence="1" type="ORF">TRIP_B350214</name>
</gene>
<name>A0A653AAM9_UNCDX</name>
<dbReference type="AlphaFoldDB" id="A0A653AAM9"/>